<dbReference type="GO" id="GO:0005770">
    <property type="term" value="C:late endosome"/>
    <property type="evidence" value="ECO:0007669"/>
    <property type="project" value="TreeGrafter"/>
</dbReference>
<accession>U6M8K5</accession>
<name>U6M8K5_EIMMA</name>
<dbReference type="EMBL" id="HG721830">
    <property type="protein sequence ID" value="CDJ60361.1"/>
    <property type="molecule type" value="Genomic_DNA"/>
</dbReference>
<dbReference type="VEuPathDB" id="ToxoDB:EMWEY_00029900"/>
<dbReference type="Proteomes" id="UP000030763">
    <property type="component" value="Unassembled WGS sequence"/>
</dbReference>
<dbReference type="OMA" id="GMDKNIY"/>
<dbReference type="Pfam" id="PF03635">
    <property type="entry name" value="Vps35"/>
    <property type="match status" value="1"/>
</dbReference>
<protein>
    <submittedName>
        <fullName evidence="1">CRE-VPS-35 protein, related</fullName>
    </submittedName>
</protein>
<reference evidence="1" key="1">
    <citation type="submission" date="2013-10" db="EMBL/GenBank/DDBJ databases">
        <title>Genomic analysis of the causative agents of coccidiosis in chickens.</title>
        <authorList>
            <person name="Reid A.J."/>
            <person name="Blake D."/>
            <person name="Billington K."/>
            <person name="Browne H."/>
            <person name="Dunn M."/>
            <person name="Hung S."/>
            <person name="Kawahara F."/>
            <person name="Miranda-Saavedra D."/>
            <person name="Mourier T."/>
            <person name="Nagra H."/>
            <person name="Otto T.D."/>
            <person name="Rawlings N."/>
            <person name="Sanchez A."/>
            <person name="Sanders M."/>
            <person name="Subramaniam C."/>
            <person name="Tay Y."/>
            <person name="Dear P."/>
            <person name="Doerig C."/>
            <person name="Gruber A."/>
            <person name="Parkinson J."/>
            <person name="Shirley M."/>
            <person name="Wan K.L."/>
            <person name="Berriman M."/>
            <person name="Tomley F."/>
            <person name="Pain A."/>
        </authorList>
    </citation>
    <scope>NUCLEOTIDE SEQUENCE [LARGE SCALE GENOMIC DNA]</scope>
    <source>
        <strain evidence="1">Weybridge</strain>
    </source>
</reference>
<dbReference type="RefSeq" id="XP_013337011.1">
    <property type="nucleotide sequence ID" value="XM_013481557.1"/>
</dbReference>
<dbReference type="PANTHER" id="PTHR11099">
    <property type="entry name" value="VACUOLAR SORTING PROTEIN 35"/>
    <property type="match status" value="1"/>
</dbReference>
<dbReference type="OrthoDB" id="10258141at2759"/>
<dbReference type="GO" id="GO:0006886">
    <property type="term" value="P:intracellular protein transport"/>
    <property type="evidence" value="ECO:0007669"/>
    <property type="project" value="TreeGrafter"/>
</dbReference>
<reference evidence="1" key="2">
    <citation type="submission" date="2013-10" db="EMBL/GenBank/DDBJ databases">
        <authorList>
            <person name="Aslett M."/>
        </authorList>
    </citation>
    <scope>NUCLEOTIDE SEQUENCE [LARGE SCALE GENOMIC DNA]</scope>
    <source>
        <strain evidence="1">Weybridge</strain>
    </source>
</reference>
<dbReference type="GO" id="GO:0042147">
    <property type="term" value="P:retrograde transport, endosome to Golgi"/>
    <property type="evidence" value="ECO:0007669"/>
    <property type="project" value="InterPro"/>
</dbReference>
<evidence type="ECO:0000313" key="1">
    <source>
        <dbReference type="EMBL" id="CDJ60361.1"/>
    </source>
</evidence>
<gene>
    <name evidence="1" type="ORF">EMWEY_00029900</name>
</gene>
<dbReference type="GO" id="GO:0030906">
    <property type="term" value="C:retromer, cargo-selective complex"/>
    <property type="evidence" value="ECO:0007669"/>
    <property type="project" value="InterPro"/>
</dbReference>
<proteinExistence type="predicted"/>
<dbReference type="AlphaFoldDB" id="U6M8K5"/>
<keyword evidence="2" id="KW-1185">Reference proteome</keyword>
<dbReference type="GeneID" id="25336976"/>
<organism evidence="1 2">
    <name type="scientific">Eimeria maxima</name>
    <name type="common">Coccidian parasite</name>
    <dbReference type="NCBI Taxonomy" id="5804"/>
    <lineage>
        <taxon>Eukaryota</taxon>
        <taxon>Sar</taxon>
        <taxon>Alveolata</taxon>
        <taxon>Apicomplexa</taxon>
        <taxon>Conoidasida</taxon>
        <taxon>Coccidia</taxon>
        <taxon>Eucoccidiorida</taxon>
        <taxon>Eimeriorina</taxon>
        <taxon>Eimeriidae</taxon>
        <taxon>Eimeria</taxon>
    </lineage>
</organism>
<sequence>MMQEQEQEKLLEEASAVVREQGCYMKRAIDNDNLRDALKHASNFVSELRTSLLSPKHYYELYMLAFQELQHLLAFFSDKARHGRRLSDLYETVQHAGNIIPRLYLLITVGVAFIKSTEAPAADILRDLTELSKGVQHPMRGLFLRFYLIQLCRDVLPDKGSDYEVEGVSGPEDAFLFLLTNFNESSRLWVRLQQQSSLRDKLKREKERKDLRVLVSSALVRMAQLEGMTPEFYRTQALPAILQQIMGCKDTLAQQYLLDCVVQVFSDECHLHALDVFLEQTTQVQKGVALKPSLPEGISLFDLFSDFINRQIIEAINAHSAGANMSSDTSTGGNKLTLS</sequence>
<dbReference type="GO" id="GO:0005829">
    <property type="term" value="C:cytosol"/>
    <property type="evidence" value="ECO:0007669"/>
    <property type="project" value="GOC"/>
</dbReference>
<dbReference type="InterPro" id="IPR005378">
    <property type="entry name" value="Vps35"/>
</dbReference>
<evidence type="ECO:0000313" key="2">
    <source>
        <dbReference type="Proteomes" id="UP000030763"/>
    </source>
</evidence>
<dbReference type="PANTHER" id="PTHR11099:SF0">
    <property type="entry name" value="VACUOLAR PROTEIN SORTING-ASSOCIATED PROTEIN 35"/>
    <property type="match status" value="1"/>
</dbReference>